<keyword evidence="5" id="KW-0862">Zinc</keyword>
<dbReference type="InterPro" id="IPR050527">
    <property type="entry name" value="Snail/Krueppel_Znf"/>
</dbReference>
<evidence type="ECO:0000256" key="3">
    <source>
        <dbReference type="ARBA" id="ARBA00022737"/>
    </source>
</evidence>
<keyword evidence="2" id="KW-0479">Metal-binding</keyword>
<name>A0AAV4MHX5_9ARAC</name>
<accession>A0AAV4MHX5</accession>
<dbReference type="SUPFAM" id="SSF57667">
    <property type="entry name" value="beta-beta-alpha zinc fingers"/>
    <property type="match status" value="1"/>
</dbReference>
<keyword evidence="9" id="KW-1133">Transmembrane helix</keyword>
<evidence type="ECO:0000256" key="9">
    <source>
        <dbReference type="SAM" id="Phobius"/>
    </source>
</evidence>
<dbReference type="PANTHER" id="PTHR24388">
    <property type="entry name" value="ZINC FINGER PROTEIN"/>
    <property type="match status" value="1"/>
</dbReference>
<dbReference type="InterPro" id="IPR013087">
    <property type="entry name" value="Znf_C2H2_type"/>
</dbReference>
<dbReference type="SMART" id="SM00355">
    <property type="entry name" value="ZnF_C2H2"/>
    <property type="match status" value="2"/>
</dbReference>
<comment type="caution">
    <text evidence="11">The sequence shown here is derived from an EMBL/GenBank/DDBJ whole genome shotgun (WGS) entry which is preliminary data.</text>
</comment>
<keyword evidence="9" id="KW-0472">Membrane</keyword>
<dbReference type="GO" id="GO:0008270">
    <property type="term" value="F:zinc ion binding"/>
    <property type="evidence" value="ECO:0007669"/>
    <property type="project" value="UniProtKB-KW"/>
</dbReference>
<reference evidence="11 12" key="1">
    <citation type="submission" date="2021-06" db="EMBL/GenBank/DDBJ databases">
        <title>Caerostris darwini draft genome.</title>
        <authorList>
            <person name="Kono N."/>
            <person name="Arakawa K."/>
        </authorList>
    </citation>
    <scope>NUCLEOTIDE SEQUENCE [LARGE SCALE GENOMIC DNA]</scope>
</reference>
<feature type="transmembrane region" description="Helical" evidence="9">
    <location>
        <begin position="21"/>
        <end position="43"/>
    </location>
</feature>
<comment type="subcellular location">
    <subcellularLocation>
        <location evidence="1">Nucleus</location>
    </subcellularLocation>
</comment>
<dbReference type="EMBL" id="BPLQ01000462">
    <property type="protein sequence ID" value="GIX71584.1"/>
    <property type="molecule type" value="Genomic_DNA"/>
</dbReference>
<organism evidence="11 12">
    <name type="scientific">Caerostris darwini</name>
    <dbReference type="NCBI Taxonomy" id="1538125"/>
    <lineage>
        <taxon>Eukaryota</taxon>
        <taxon>Metazoa</taxon>
        <taxon>Ecdysozoa</taxon>
        <taxon>Arthropoda</taxon>
        <taxon>Chelicerata</taxon>
        <taxon>Arachnida</taxon>
        <taxon>Araneae</taxon>
        <taxon>Araneomorphae</taxon>
        <taxon>Entelegynae</taxon>
        <taxon>Araneoidea</taxon>
        <taxon>Araneidae</taxon>
        <taxon>Caerostris</taxon>
    </lineage>
</organism>
<keyword evidence="9" id="KW-0812">Transmembrane</keyword>
<dbReference type="FunFam" id="3.30.160.60:FF:002005">
    <property type="entry name" value="Zinc finger protein 200"/>
    <property type="match status" value="1"/>
</dbReference>
<dbReference type="Gene3D" id="3.30.160.60">
    <property type="entry name" value="Classic Zinc Finger"/>
    <property type="match status" value="2"/>
</dbReference>
<dbReference type="GO" id="GO:0000981">
    <property type="term" value="F:DNA-binding transcription factor activity, RNA polymerase II-specific"/>
    <property type="evidence" value="ECO:0007669"/>
    <property type="project" value="TreeGrafter"/>
</dbReference>
<dbReference type="InterPro" id="IPR036236">
    <property type="entry name" value="Znf_C2H2_sf"/>
</dbReference>
<dbReference type="GO" id="GO:0005634">
    <property type="term" value="C:nucleus"/>
    <property type="evidence" value="ECO:0007669"/>
    <property type="project" value="UniProtKB-SubCell"/>
</dbReference>
<evidence type="ECO:0000256" key="7">
    <source>
        <dbReference type="ARBA" id="ARBA00037948"/>
    </source>
</evidence>
<dbReference type="PROSITE" id="PS50157">
    <property type="entry name" value="ZINC_FINGER_C2H2_2"/>
    <property type="match status" value="2"/>
</dbReference>
<evidence type="ECO:0000259" key="10">
    <source>
        <dbReference type="PROSITE" id="PS50157"/>
    </source>
</evidence>
<comment type="similarity">
    <text evidence="7">Belongs to the snail C2H2-type zinc-finger protein family.</text>
</comment>
<keyword evidence="3" id="KW-0677">Repeat</keyword>
<evidence type="ECO:0000256" key="2">
    <source>
        <dbReference type="ARBA" id="ARBA00022723"/>
    </source>
</evidence>
<keyword evidence="6" id="KW-0539">Nucleus</keyword>
<evidence type="ECO:0000313" key="12">
    <source>
        <dbReference type="Proteomes" id="UP001054837"/>
    </source>
</evidence>
<feature type="domain" description="C2H2-type" evidence="10">
    <location>
        <begin position="108"/>
        <end position="135"/>
    </location>
</feature>
<proteinExistence type="inferred from homology"/>
<dbReference type="PANTHER" id="PTHR24388:SF54">
    <property type="entry name" value="PROTEIN ESCARGOT"/>
    <property type="match status" value="1"/>
</dbReference>
<evidence type="ECO:0000256" key="4">
    <source>
        <dbReference type="ARBA" id="ARBA00022771"/>
    </source>
</evidence>
<feature type="domain" description="C2H2-type" evidence="10">
    <location>
        <begin position="80"/>
        <end position="107"/>
    </location>
</feature>
<evidence type="ECO:0000256" key="5">
    <source>
        <dbReference type="ARBA" id="ARBA00022833"/>
    </source>
</evidence>
<evidence type="ECO:0000256" key="1">
    <source>
        <dbReference type="ARBA" id="ARBA00004123"/>
    </source>
</evidence>
<feature type="transmembrane region" description="Helical" evidence="9">
    <location>
        <begin position="49"/>
        <end position="69"/>
    </location>
</feature>
<keyword evidence="4 8" id="KW-0863">Zinc-finger</keyword>
<evidence type="ECO:0000256" key="8">
    <source>
        <dbReference type="PROSITE-ProRule" id="PRU00042"/>
    </source>
</evidence>
<sequence length="140" mass="16434">MKKFGRECSARNPKSFKNHCCNARILEDIFIDFILFDFVTLLFFLYESYISNVSFILLSFFSVTVYSISEEDSHKKTLKFKCPVCPYSSIYKYRVKDHMLIHTGEKPFQCGICGKGFNDRSNLKRHSIIHSIQNYKDIAM</sequence>
<dbReference type="Proteomes" id="UP001054837">
    <property type="component" value="Unassembled WGS sequence"/>
</dbReference>
<dbReference type="AlphaFoldDB" id="A0AAV4MHX5"/>
<keyword evidence="12" id="KW-1185">Reference proteome</keyword>
<dbReference type="Pfam" id="PF00096">
    <property type="entry name" value="zf-C2H2"/>
    <property type="match status" value="1"/>
</dbReference>
<dbReference type="GO" id="GO:0000978">
    <property type="term" value="F:RNA polymerase II cis-regulatory region sequence-specific DNA binding"/>
    <property type="evidence" value="ECO:0007669"/>
    <property type="project" value="TreeGrafter"/>
</dbReference>
<dbReference type="PROSITE" id="PS00028">
    <property type="entry name" value="ZINC_FINGER_C2H2_1"/>
    <property type="match status" value="1"/>
</dbReference>
<protein>
    <recommendedName>
        <fullName evidence="10">C2H2-type domain-containing protein</fullName>
    </recommendedName>
</protein>
<evidence type="ECO:0000256" key="6">
    <source>
        <dbReference type="ARBA" id="ARBA00023242"/>
    </source>
</evidence>
<gene>
    <name evidence="11" type="ORF">CDAR_381331</name>
</gene>
<evidence type="ECO:0000313" key="11">
    <source>
        <dbReference type="EMBL" id="GIX71584.1"/>
    </source>
</evidence>